<name>A0A183GF67_HELPZ</name>
<dbReference type="AlphaFoldDB" id="A0A183GF67"/>
<evidence type="ECO:0000313" key="2">
    <source>
        <dbReference type="Proteomes" id="UP000050761"/>
    </source>
</evidence>
<protein>
    <submittedName>
        <fullName evidence="3">Rho-GAP domain-containing protein</fullName>
    </submittedName>
</protein>
<evidence type="ECO:0000313" key="3">
    <source>
        <dbReference type="WBParaSite" id="HPBE_0002102401-mRNA-1"/>
    </source>
</evidence>
<dbReference type="OrthoDB" id="6136903at2759"/>
<dbReference type="Proteomes" id="UP000050761">
    <property type="component" value="Unassembled WGS sequence"/>
</dbReference>
<organism evidence="2 3">
    <name type="scientific">Heligmosomoides polygyrus</name>
    <name type="common">Parasitic roundworm</name>
    <dbReference type="NCBI Taxonomy" id="6339"/>
    <lineage>
        <taxon>Eukaryota</taxon>
        <taxon>Metazoa</taxon>
        <taxon>Ecdysozoa</taxon>
        <taxon>Nematoda</taxon>
        <taxon>Chromadorea</taxon>
        <taxon>Rhabditida</taxon>
        <taxon>Rhabditina</taxon>
        <taxon>Rhabditomorpha</taxon>
        <taxon>Strongyloidea</taxon>
        <taxon>Heligmosomidae</taxon>
        <taxon>Heligmosomoides</taxon>
    </lineage>
</organism>
<dbReference type="WBParaSite" id="HPBE_0002102401-mRNA-1">
    <property type="protein sequence ID" value="HPBE_0002102401-mRNA-1"/>
    <property type="gene ID" value="HPBE_0002102401"/>
</dbReference>
<gene>
    <name evidence="1" type="ORF">HPBE_LOCUS21023</name>
</gene>
<accession>A0A183GF67</accession>
<evidence type="ECO:0000313" key="1">
    <source>
        <dbReference type="EMBL" id="VDP22950.1"/>
    </source>
</evidence>
<sequence>MSGRQLHTGFPGTNTLHSEQCRAEIQRFESVHPCIYQVNIASAYVLHDILGCLKKASQTQEKIVTASFPNSQLLKNCDFSKFPQSLVDISSQDPGVHCSLKFRPKRIIFSS</sequence>
<accession>A0A3P8BXI6</accession>
<reference evidence="1 2" key="1">
    <citation type="submission" date="2018-11" db="EMBL/GenBank/DDBJ databases">
        <authorList>
            <consortium name="Pathogen Informatics"/>
        </authorList>
    </citation>
    <scope>NUCLEOTIDE SEQUENCE [LARGE SCALE GENOMIC DNA]</scope>
</reference>
<reference evidence="3" key="2">
    <citation type="submission" date="2019-09" db="UniProtKB">
        <authorList>
            <consortium name="WormBaseParasite"/>
        </authorList>
    </citation>
    <scope>IDENTIFICATION</scope>
</reference>
<proteinExistence type="predicted"/>
<keyword evidence="2" id="KW-1185">Reference proteome</keyword>
<dbReference type="EMBL" id="UZAH01032629">
    <property type="protein sequence ID" value="VDP22950.1"/>
    <property type="molecule type" value="Genomic_DNA"/>
</dbReference>